<dbReference type="AlphaFoldDB" id="A0A834LX28"/>
<dbReference type="PROSITE" id="PS51910">
    <property type="entry name" value="GH18_2"/>
    <property type="match status" value="2"/>
</dbReference>
<evidence type="ECO:0000313" key="5">
    <source>
        <dbReference type="Proteomes" id="UP000626092"/>
    </source>
</evidence>
<dbReference type="EMBL" id="WJXA01000001">
    <property type="protein sequence ID" value="KAF7154047.1"/>
    <property type="molecule type" value="Genomic_DNA"/>
</dbReference>
<dbReference type="FunFam" id="3.20.20.80:FF:000091">
    <property type="entry name" value="Class V chitinase CHIT5"/>
    <property type="match status" value="1"/>
</dbReference>
<keyword evidence="2" id="KW-0732">Signal</keyword>
<feature type="region of interest" description="Disordered" evidence="1">
    <location>
        <begin position="533"/>
        <end position="558"/>
    </location>
</feature>
<proteinExistence type="predicted"/>
<dbReference type="Gene3D" id="3.10.50.10">
    <property type="match status" value="1"/>
</dbReference>
<feature type="domain" description="GH18" evidence="3">
    <location>
        <begin position="27"/>
        <end position="373"/>
    </location>
</feature>
<dbReference type="FunFam" id="3.10.50.10:FF:000015">
    <property type="entry name" value="Chitotriosidase-1"/>
    <property type="match status" value="1"/>
</dbReference>
<dbReference type="SMART" id="SM00636">
    <property type="entry name" value="Glyco_18"/>
    <property type="match status" value="2"/>
</dbReference>
<dbReference type="OrthoDB" id="73875at2759"/>
<reference evidence="4" key="1">
    <citation type="submission" date="2019-11" db="EMBL/GenBank/DDBJ databases">
        <authorList>
            <person name="Liu Y."/>
            <person name="Hou J."/>
            <person name="Li T.-Q."/>
            <person name="Guan C.-H."/>
            <person name="Wu X."/>
            <person name="Wu H.-Z."/>
            <person name="Ling F."/>
            <person name="Zhang R."/>
            <person name="Shi X.-G."/>
            <person name="Ren J.-P."/>
            <person name="Chen E.-F."/>
            <person name="Sun J.-M."/>
        </authorList>
    </citation>
    <scope>NUCLEOTIDE SEQUENCE</scope>
    <source>
        <strain evidence="4">Adult_tree_wgs_1</strain>
        <tissue evidence="4">Leaves</tissue>
    </source>
</reference>
<dbReference type="Pfam" id="PF00704">
    <property type="entry name" value="Glyco_hydro_18"/>
    <property type="match status" value="2"/>
</dbReference>
<dbReference type="InterPro" id="IPR001245">
    <property type="entry name" value="Ser-Thr/Tyr_kinase_cat_dom"/>
</dbReference>
<dbReference type="InterPro" id="IPR001223">
    <property type="entry name" value="Glyco_hydro18_cat"/>
</dbReference>
<dbReference type="Pfam" id="PF07714">
    <property type="entry name" value="PK_Tyr_Ser-Thr"/>
    <property type="match status" value="1"/>
</dbReference>
<dbReference type="GO" id="GO:0005975">
    <property type="term" value="P:carbohydrate metabolic process"/>
    <property type="evidence" value="ECO:0007669"/>
    <property type="project" value="InterPro"/>
</dbReference>
<accession>A0A834LX28</accession>
<protein>
    <recommendedName>
        <fullName evidence="3">GH18 domain-containing protein</fullName>
    </recommendedName>
</protein>
<dbReference type="Proteomes" id="UP000626092">
    <property type="component" value="Unassembled WGS sequence"/>
</dbReference>
<dbReference type="InterPro" id="IPR017853">
    <property type="entry name" value="GH"/>
</dbReference>
<dbReference type="GO" id="GO:0004568">
    <property type="term" value="F:chitinase activity"/>
    <property type="evidence" value="ECO:0007669"/>
    <property type="project" value="TreeGrafter"/>
</dbReference>
<organism evidence="4 5">
    <name type="scientific">Rhododendron simsii</name>
    <name type="common">Sims's rhododendron</name>
    <dbReference type="NCBI Taxonomy" id="118357"/>
    <lineage>
        <taxon>Eukaryota</taxon>
        <taxon>Viridiplantae</taxon>
        <taxon>Streptophyta</taxon>
        <taxon>Embryophyta</taxon>
        <taxon>Tracheophyta</taxon>
        <taxon>Spermatophyta</taxon>
        <taxon>Magnoliopsida</taxon>
        <taxon>eudicotyledons</taxon>
        <taxon>Gunneridae</taxon>
        <taxon>Pentapetalae</taxon>
        <taxon>asterids</taxon>
        <taxon>Ericales</taxon>
        <taxon>Ericaceae</taxon>
        <taxon>Ericoideae</taxon>
        <taxon>Rhodoreae</taxon>
        <taxon>Rhododendron</taxon>
    </lineage>
</organism>
<evidence type="ECO:0000256" key="1">
    <source>
        <dbReference type="SAM" id="MobiDB-lite"/>
    </source>
</evidence>
<dbReference type="PANTHER" id="PTHR11177:SF369">
    <property type="entry name" value="CLASS V CHITINASE-LIKE"/>
    <property type="match status" value="1"/>
</dbReference>
<feature type="chain" id="PRO_5032344295" description="GH18 domain-containing protein" evidence="2">
    <location>
        <begin position="25"/>
        <end position="801"/>
    </location>
</feature>
<dbReference type="InterPro" id="IPR011009">
    <property type="entry name" value="Kinase-like_dom_sf"/>
</dbReference>
<evidence type="ECO:0000259" key="3">
    <source>
        <dbReference type="PROSITE" id="PS51910"/>
    </source>
</evidence>
<dbReference type="SUPFAM" id="SSF56112">
    <property type="entry name" value="Protein kinase-like (PK-like)"/>
    <property type="match status" value="1"/>
</dbReference>
<gene>
    <name evidence="4" type="ORF">RHSIM_Rhsim01G0047100</name>
</gene>
<dbReference type="PANTHER" id="PTHR11177">
    <property type="entry name" value="CHITINASE"/>
    <property type="match status" value="1"/>
</dbReference>
<keyword evidence="5" id="KW-1185">Reference proteome</keyword>
<dbReference type="GO" id="GO:0006032">
    <property type="term" value="P:chitin catabolic process"/>
    <property type="evidence" value="ECO:0007669"/>
    <property type="project" value="TreeGrafter"/>
</dbReference>
<dbReference type="Gene3D" id="1.10.510.10">
    <property type="entry name" value="Transferase(Phosphotransferase) domain 1"/>
    <property type="match status" value="1"/>
</dbReference>
<dbReference type="InterPro" id="IPR029070">
    <property type="entry name" value="Chitinase_insertion_sf"/>
</dbReference>
<dbReference type="CDD" id="cd02879">
    <property type="entry name" value="GH18_plant_chitinase_class_V"/>
    <property type="match status" value="1"/>
</dbReference>
<feature type="signal peptide" evidence="2">
    <location>
        <begin position="1"/>
        <end position="24"/>
    </location>
</feature>
<sequence length="801" mass="88523">MAMAPTIPTLFLLFLSSKFPFSSAQTWIKSGYWFPSGELPVTDINTSLFTHLICGFASLNPSTYQLSISSSDAQSFYTFTPTVKQKNPTVTTLLSIGVRSVDSWTLSSMFSQSEFRKSFIESSIKTARSYGFDGLDLFWLYLIRTLNTRSEMANVATLFDEWRLAIESESANSSGSQLILTMAVQLSPYLNNASFPIESIKKNFNWVHVVAFEYYTPTSWNYTAAFAALYDPGSQWSTESRINAWIDSGLSANKLVLGLPFHGYAWTLVNSNDSAIGAPAKGPAITYDGCMRYKDIKAYMQESGAVSEYNAAYVVNYCVIGSSWIAYDDVEVVKNKVAYAKKRNLLGYFVSQVENDDENWVLSSQAALEDKKNPVIAPEGEKNPVIAQEDEKNPRRNKRHFLLIMLPTAATVTLVLVYSTCGYVPPEYVKRGIYSTKSDVYSFGVLLLQIISGKRNNCLHGLHEDLKLLDYAYDLWRCGKGMEFMDPSLDDTNSSYKLVRCMQIALLCVQENSADRPSMLELSVMLKNETASMNTPRRPAFSARRDEDEDEVQESTSQQEICGLAASDIDSTLFTHIFCAFADLDSNTKQVTISSSNNASFSQFTKTVQLKNPSVKTLLSIGGGAADRTAFASMASQSASRKSFIDSSIKLARSYGFHGLDLDWEYPQSTSEMANLGALLNAWRAAVAAEAKSSGKPPLLLTAAFYYASSINGLIYPVQSISNSLDWINLMAYDFYDPTWAKVTNSHAALYDPSGPISGSYGVGSWIQSGMSPKKLVLGMPFYGLKLVVAVRLLTSGGSHD</sequence>
<dbReference type="GO" id="GO:0008061">
    <property type="term" value="F:chitin binding"/>
    <property type="evidence" value="ECO:0007669"/>
    <property type="project" value="InterPro"/>
</dbReference>
<dbReference type="GO" id="GO:0005576">
    <property type="term" value="C:extracellular region"/>
    <property type="evidence" value="ECO:0007669"/>
    <property type="project" value="TreeGrafter"/>
</dbReference>
<dbReference type="SUPFAM" id="SSF51445">
    <property type="entry name" value="(Trans)glycosidases"/>
    <property type="match status" value="2"/>
</dbReference>
<dbReference type="Gene3D" id="3.20.20.80">
    <property type="entry name" value="Glycosidases"/>
    <property type="match status" value="2"/>
</dbReference>
<dbReference type="GO" id="GO:0004672">
    <property type="term" value="F:protein kinase activity"/>
    <property type="evidence" value="ECO:0007669"/>
    <property type="project" value="InterPro"/>
</dbReference>
<evidence type="ECO:0000313" key="4">
    <source>
        <dbReference type="EMBL" id="KAF7154047.1"/>
    </source>
</evidence>
<dbReference type="SUPFAM" id="SSF54556">
    <property type="entry name" value="Chitinase insertion domain"/>
    <property type="match status" value="1"/>
</dbReference>
<feature type="domain" description="GH18" evidence="3">
    <location>
        <begin position="549"/>
        <end position="801"/>
    </location>
</feature>
<comment type="caution">
    <text evidence="4">The sequence shown here is derived from an EMBL/GenBank/DDBJ whole genome shotgun (WGS) entry which is preliminary data.</text>
</comment>
<evidence type="ECO:0000256" key="2">
    <source>
        <dbReference type="SAM" id="SignalP"/>
    </source>
</evidence>
<dbReference type="InterPro" id="IPR050314">
    <property type="entry name" value="Glycosyl_Hydrlase_18"/>
</dbReference>
<name>A0A834LX28_RHOSS</name>
<dbReference type="InterPro" id="IPR011583">
    <property type="entry name" value="Chitinase_II/V-like_cat"/>
</dbReference>